<evidence type="ECO:0000313" key="1">
    <source>
        <dbReference type="EMBL" id="PDX71941.1"/>
    </source>
</evidence>
<reference evidence="1 2" key="1">
    <citation type="journal article" date="2017" name="Front. Microbiol.">
        <title>New Insights into the Diversity of the Genus Faecalibacterium.</title>
        <authorList>
            <person name="Benevides L."/>
            <person name="Burman S."/>
            <person name="Martin R."/>
            <person name="Robert V."/>
            <person name="Thomas M."/>
            <person name="Miquel S."/>
            <person name="Chain F."/>
            <person name="Sokol H."/>
            <person name="Bermudez-Humaran L.G."/>
            <person name="Morrison M."/>
            <person name="Langella P."/>
            <person name="Azevedo V.A."/>
            <person name="Chatel J.M."/>
            <person name="Soares S."/>
        </authorList>
    </citation>
    <scope>NUCLEOTIDE SEQUENCE [LARGE SCALE GENOMIC DNA]</scope>
    <source>
        <strain evidence="1 2">CNCM I 4546</strain>
    </source>
</reference>
<evidence type="ECO:0000313" key="2">
    <source>
        <dbReference type="Proteomes" id="UP000219901"/>
    </source>
</evidence>
<dbReference type="EMBL" id="NMTV01000063">
    <property type="protein sequence ID" value="PDX71941.1"/>
    <property type="molecule type" value="Genomic_DNA"/>
</dbReference>
<proteinExistence type="predicted"/>
<comment type="caution">
    <text evidence="1">The sequence shown here is derived from an EMBL/GenBank/DDBJ whole genome shotgun (WGS) entry which is preliminary data.</text>
</comment>
<dbReference type="RefSeq" id="WP_097783517.1">
    <property type="nucleotide sequence ID" value="NZ_NMTV01000063.1"/>
</dbReference>
<protein>
    <submittedName>
        <fullName evidence="1">Uncharacterized protein</fullName>
    </submittedName>
</protein>
<sequence>MEGTFCLTGDLSGQCVDDDSPIYILAETGTYEASPCGEGTQPFTAYLPQNVREQQLKAAFLSDGEWVFCALAD</sequence>
<dbReference type="AlphaFoldDB" id="A0A2A6ZYH2"/>
<organism evidence="1 2">
    <name type="scientific">Faecalibacterium prausnitzii</name>
    <dbReference type="NCBI Taxonomy" id="853"/>
    <lineage>
        <taxon>Bacteria</taxon>
        <taxon>Bacillati</taxon>
        <taxon>Bacillota</taxon>
        <taxon>Clostridia</taxon>
        <taxon>Eubacteriales</taxon>
        <taxon>Oscillospiraceae</taxon>
        <taxon>Faecalibacterium</taxon>
    </lineage>
</organism>
<accession>A0A2A6ZYH2</accession>
<dbReference type="Proteomes" id="UP000219901">
    <property type="component" value="Unassembled WGS sequence"/>
</dbReference>
<name>A0A2A6ZYH2_9FIRM</name>
<gene>
    <name evidence="1" type="ORF">CGS55_10710</name>
</gene>